<feature type="compositionally biased region" description="Polar residues" evidence="4">
    <location>
        <begin position="246"/>
        <end position="271"/>
    </location>
</feature>
<feature type="compositionally biased region" description="Basic and acidic residues" evidence="4">
    <location>
        <begin position="26"/>
        <end position="36"/>
    </location>
</feature>
<dbReference type="Gene3D" id="1.20.5.110">
    <property type="match status" value="1"/>
</dbReference>
<evidence type="ECO:0000313" key="5">
    <source>
        <dbReference type="EMBL" id="AAQ23987.1"/>
    </source>
</evidence>
<protein>
    <recommendedName>
        <fullName evidence="1">Phosphoprotein</fullName>
    </recommendedName>
</protein>
<evidence type="ECO:0000256" key="1">
    <source>
        <dbReference type="ARBA" id="ARBA00020572"/>
    </source>
</evidence>
<feature type="region of interest" description="Disordered" evidence="4">
    <location>
        <begin position="236"/>
        <end position="282"/>
    </location>
</feature>
<evidence type="ECO:0000313" key="6">
    <source>
        <dbReference type="Proteomes" id="UP000105606"/>
    </source>
</evidence>
<dbReference type="Proteomes" id="UP000105606">
    <property type="component" value="Segment"/>
</dbReference>
<organism evidence="5 6">
    <name type="scientific">Mossman virus</name>
    <dbReference type="NCBI Taxonomy" id="241630"/>
    <lineage>
        <taxon>Viruses</taxon>
        <taxon>Riboviria</taxon>
        <taxon>Orthornavirae</taxon>
        <taxon>Negarnaviricota</taxon>
        <taxon>Haploviricotina</taxon>
        <taxon>Monjiviricetes</taxon>
        <taxon>Mononegavirales</taxon>
        <taxon>Paramyxoviridae</taxon>
        <taxon>Orthoparamyxovirinae</taxon>
        <taxon>Narmovirus</taxon>
        <taxon>Narmovirus mossmanense</taxon>
    </lineage>
</organism>
<evidence type="ECO:0000256" key="3">
    <source>
        <dbReference type="ARBA" id="ARBA00022953"/>
    </source>
</evidence>
<feature type="region of interest" description="Disordered" evidence="4">
    <location>
        <begin position="134"/>
        <end position="214"/>
    </location>
</feature>
<keyword evidence="3" id="KW-0693">Viral RNA replication</keyword>
<gene>
    <name evidence="5" type="primary">C</name>
    <name evidence="5" type="synonym">P</name>
    <name evidence="5" type="synonym">V</name>
</gene>
<dbReference type="OrthoDB" id="10126at10239"/>
<accession>Q6WGM5</accession>
<feature type="compositionally biased region" description="Basic and acidic residues" evidence="4">
    <location>
        <begin position="236"/>
        <end position="245"/>
    </location>
</feature>
<evidence type="ECO:0000256" key="2">
    <source>
        <dbReference type="ARBA" id="ARBA00022553"/>
    </source>
</evidence>
<keyword evidence="2" id="KW-0597">Phosphoprotein</keyword>
<dbReference type="InterPro" id="IPR004897">
    <property type="entry name" value="P/V_Pprotein_paramyxoviral"/>
</dbReference>
<dbReference type="EMBL" id="AY286409">
    <property type="protein sequence ID" value="AAQ23987.1"/>
    <property type="molecule type" value="Genomic_RNA"/>
</dbReference>
<dbReference type="Pfam" id="PF03210">
    <property type="entry name" value="Paramyx_P_V_C"/>
    <property type="match status" value="1"/>
</dbReference>
<reference evidence="5 6" key="1">
    <citation type="journal article" date="2003" name="Virology">
        <title>Full-length genome sequence of Mossman virus, a novel paramyxovirus isolated from rodents in Australia.</title>
        <authorList>
            <person name="Miller P.J."/>
            <person name="Boyle D.B."/>
            <person name="Eaton B.T."/>
            <person name="Wang L.F."/>
        </authorList>
    </citation>
    <scope>NUCLEOTIDE SEQUENCE [LARGE SCALE GENOMIC DNA]</scope>
</reference>
<dbReference type="KEGG" id="vg:2716771"/>
<proteinExistence type="predicted"/>
<feature type="compositionally biased region" description="Low complexity" evidence="4">
    <location>
        <begin position="69"/>
        <end position="80"/>
    </location>
</feature>
<keyword evidence="6" id="KW-1185">Reference proteome</keyword>
<feature type="compositionally biased region" description="Polar residues" evidence="4">
    <location>
        <begin position="39"/>
        <end position="48"/>
    </location>
</feature>
<feature type="compositionally biased region" description="Basic and acidic residues" evidence="4">
    <location>
        <begin position="53"/>
        <end position="68"/>
    </location>
</feature>
<evidence type="ECO:0000256" key="4">
    <source>
        <dbReference type="SAM" id="MobiDB-lite"/>
    </source>
</evidence>
<name>Q6WGM5_9MONO</name>
<feature type="region of interest" description="Disordered" evidence="4">
    <location>
        <begin position="19"/>
        <end position="101"/>
    </location>
</feature>
<sequence>METNCQKDIKNALQILAVAKETQSPKSEEELRERLDISGVTTTASTDTVEAESQDRSEKEPGSGRSGEEQQSSASSSSVGFTQYAEGDGDGVSDGGANGSISTRVFYSTVCENNPDESLGRSSCYVMLGKAGGIEPVPNTAGDRESTRSNQLGEDDDAGQSGLTSARALESGTQSDEPVVKPKRKNKKSPMNESAVDENMREEDIKEAFGMNPQPRARRLTGLEAAASTLPSIVVHKEQTKRGIDESTTSSGQTLDSESKLGATQSAQGSGTYRGGRSADAGGVQKNARNVLLATNSAKQTYITSISEGINPSKRWYQSNETSMISSIEGSCRGSIADGDSTVVSDSPLVIMSEILENQKWIMDKLKILDEIKHDVESIRKTVMKHSLSLATLEGQLSSVMIAVPSTGSQPHQVEVNQDLRPLLGRDKGRGIPEVGKMKVQTVSFDEPNQSRSSRAQLPKIRVELDKKILPPPIDSSKTNATGYKPAPTLISKEVIIALIDSRIKDKDMNTRMRRLLNTAKTQRELVEIHKAIISALKNQGS</sequence>
<feature type="compositionally biased region" description="Basic and acidic residues" evidence="4">
    <location>
        <begin position="198"/>
        <end position="207"/>
    </location>
</feature>